<gene>
    <name evidence="7" type="ORF">QY95_02229</name>
</gene>
<dbReference type="Gene3D" id="3.20.20.70">
    <property type="entry name" value="Aldolase class I"/>
    <property type="match status" value="1"/>
</dbReference>
<sequence length="101" mass="11344">MPEEIFGHDYMFLSKKEILSFEEIERLVSLMASFGVKKVRITGGEPLMRKGLSKLIFSLKKIDGIKDVALTTNGSLLRKHAQALIECSGLRLSDRIDYAAE</sequence>
<accession>A0A0F5I1T4</accession>
<evidence type="ECO:0000256" key="3">
    <source>
        <dbReference type="ARBA" id="ARBA00023004"/>
    </source>
</evidence>
<organism evidence="7 8">
    <name type="scientific">Bacillus thermotolerans</name>
    <name type="common">Quasibacillus thermotolerans</name>
    <dbReference type="NCBI Taxonomy" id="1221996"/>
    <lineage>
        <taxon>Bacteria</taxon>
        <taxon>Bacillati</taxon>
        <taxon>Bacillota</taxon>
        <taxon>Bacilli</taxon>
        <taxon>Bacillales</taxon>
        <taxon>Bacillaceae</taxon>
        <taxon>Bacillus</taxon>
    </lineage>
</organism>
<feature type="domain" description="Radical SAM core" evidence="6">
    <location>
        <begin position="1"/>
        <end position="101"/>
    </location>
</feature>
<keyword evidence="1" id="KW-0949">S-adenosyl-L-methionine</keyword>
<name>A0A0F5I1T4_BACTR</name>
<keyword evidence="8" id="KW-1185">Reference proteome</keyword>
<protein>
    <submittedName>
        <fullName evidence="7">Molybdenum cofactor biosynthesis protein MoaA</fullName>
    </submittedName>
</protein>
<proteinExistence type="predicted"/>
<dbReference type="InterPro" id="IPR007197">
    <property type="entry name" value="rSAM"/>
</dbReference>
<keyword evidence="5" id="KW-0501">Molybdenum cofactor biosynthesis</keyword>
<dbReference type="GO" id="GO:0046872">
    <property type="term" value="F:metal ion binding"/>
    <property type="evidence" value="ECO:0007669"/>
    <property type="project" value="UniProtKB-KW"/>
</dbReference>
<dbReference type="SUPFAM" id="SSF102114">
    <property type="entry name" value="Radical SAM enzymes"/>
    <property type="match status" value="1"/>
</dbReference>
<dbReference type="GO" id="GO:0006777">
    <property type="term" value="P:Mo-molybdopterin cofactor biosynthetic process"/>
    <property type="evidence" value="ECO:0007669"/>
    <property type="project" value="UniProtKB-KW"/>
</dbReference>
<dbReference type="STRING" id="1221996.QY95_02229"/>
<comment type="caution">
    <text evidence="7">The sequence shown here is derived from an EMBL/GenBank/DDBJ whole genome shotgun (WGS) entry which is preliminary data.</text>
</comment>
<dbReference type="InterPro" id="IPR050105">
    <property type="entry name" value="MoCo_biosynth_MoaA/MoaC"/>
</dbReference>
<dbReference type="InterPro" id="IPR058240">
    <property type="entry name" value="rSAM_sf"/>
</dbReference>
<evidence type="ECO:0000256" key="2">
    <source>
        <dbReference type="ARBA" id="ARBA00022723"/>
    </source>
</evidence>
<dbReference type="AlphaFoldDB" id="A0A0F5I1T4"/>
<dbReference type="PROSITE" id="PS51918">
    <property type="entry name" value="RADICAL_SAM"/>
    <property type="match status" value="1"/>
</dbReference>
<dbReference type="GO" id="GO:0051536">
    <property type="term" value="F:iron-sulfur cluster binding"/>
    <property type="evidence" value="ECO:0007669"/>
    <property type="project" value="UniProtKB-KW"/>
</dbReference>
<dbReference type="InterPro" id="IPR013785">
    <property type="entry name" value="Aldolase_TIM"/>
</dbReference>
<dbReference type="GO" id="GO:0061799">
    <property type="term" value="F:cyclic pyranopterin monophosphate synthase activity"/>
    <property type="evidence" value="ECO:0007669"/>
    <property type="project" value="TreeGrafter"/>
</dbReference>
<dbReference type="EMBL" id="JWIR02000040">
    <property type="protein sequence ID" value="KKB39599.1"/>
    <property type="molecule type" value="Genomic_DNA"/>
</dbReference>
<reference evidence="7" key="1">
    <citation type="submission" date="2015-02" db="EMBL/GenBank/DDBJ databases">
        <title>Genome Assembly of Bacillaceae bacterium MTCC 8252.</title>
        <authorList>
            <person name="Verma A."/>
            <person name="Khatri I."/>
            <person name="Mual P."/>
            <person name="Subramanian S."/>
            <person name="Krishnamurthi S."/>
        </authorList>
    </citation>
    <scope>NUCLEOTIDE SEQUENCE [LARGE SCALE GENOMIC DNA]</scope>
    <source>
        <strain evidence="7">MTCC 8252</strain>
    </source>
</reference>
<dbReference type="GO" id="GO:0061798">
    <property type="term" value="F:GTP 3',8'-cyclase activity"/>
    <property type="evidence" value="ECO:0007669"/>
    <property type="project" value="TreeGrafter"/>
</dbReference>
<evidence type="ECO:0000256" key="1">
    <source>
        <dbReference type="ARBA" id="ARBA00022691"/>
    </source>
</evidence>
<dbReference type="CDD" id="cd01335">
    <property type="entry name" value="Radical_SAM"/>
    <property type="match status" value="1"/>
</dbReference>
<dbReference type="Proteomes" id="UP000031563">
    <property type="component" value="Unassembled WGS sequence"/>
</dbReference>
<keyword evidence="3" id="KW-0408">Iron</keyword>
<evidence type="ECO:0000313" key="8">
    <source>
        <dbReference type="Proteomes" id="UP000031563"/>
    </source>
</evidence>
<dbReference type="PANTHER" id="PTHR22960">
    <property type="entry name" value="MOLYBDOPTERIN COFACTOR SYNTHESIS PROTEIN A"/>
    <property type="match status" value="1"/>
</dbReference>
<evidence type="ECO:0000313" key="7">
    <source>
        <dbReference type="EMBL" id="KKB39599.1"/>
    </source>
</evidence>
<dbReference type="PANTHER" id="PTHR22960:SF0">
    <property type="entry name" value="MOLYBDENUM COFACTOR BIOSYNTHESIS PROTEIN 1"/>
    <property type="match status" value="1"/>
</dbReference>
<evidence type="ECO:0000256" key="4">
    <source>
        <dbReference type="ARBA" id="ARBA00023014"/>
    </source>
</evidence>
<evidence type="ECO:0000256" key="5">
    <source>
        <dbReference type="ARBA" id="ARBA00023150"/>
    </source>
</evidence>
<dbReference type="Pfam" id="PF04055">
    <property type="entry name" value="Radical_SAM"/>
    <property type="match status" value="1"/>
</dbReference>
<keyword evidence="4" id="KW-0411">Iron-sulfur</keyword>
<evidence type="ECO:0000259" key="6">
    <source>
        <dbReference type="PROSITE" id="PS51918"/>
    </source>
</evidence>
<keyword evidence="2" id="KW-0479">Metal-binding</keyword>